<protein>
    <recommendedName>
        <fullName evidence="4">AP2/ERF domain-containing protein</fullName>
    </recommendedName>
</protein>
<keyword evidence="6" id="KW-1185">Reference proteome</keyword>
<dbReference type="SUPFAM" id="SSF54171">
    <property type="entry name" value="DNA-binding domain"/>
    <property type="match status" value="1"/>
</dbReference>
<keyword evidence="2" id="KW-0238">DNA-binding</keyword>
<dbReference type="InterPro" id="IPR001471">
    <property type="entry name" value="AP2/ERF_dom"/>
</dbReference>
<evidence type="ECO:0000313" key="5">
    <source>
        <dbReference type="EMBL" id="PRY33885.1"/>
    </source>
</evidence>
<dbReference type="SMART" id="SM00380">
    <property type="entry name" value="AP2"/>
    <property type="match status" value="1"/>
</dbReference>
<dbReference type="AlphaFoldDB" id="A0A2T0SKG0"/>
<dbReference type="Proteomes" id="UP000238375">
    <property type="component" value="Unassembled WGS sequence"/>
</dbReference>
<dbReference type="EMBL" id="PVTE01000019">
    <property type="protein sequence ID" value="PRY33885.1"/>
    <property type="molecule type" value="Genomic_DNA"/>
</dbReference>
<comment type="caution">
    <text evidence="5">The sequence shown here is derived from an EMBL/GenBank/DDBJ whole genome shotgun (WGS) entry which is preliminary data.</text>
</comment>
<evidence type="ECO:0000259" key="4">
    <source>
        <dbReference type="PROSITE" id="PS51032"/>
    </source>
</evidence>
<name>A0A2T0SKG0_9BACT</name>
<evidence type="ECO:0000256" key="2">
    <source>
        <dbReference type="ARBA" id="ARBA00023125"/>
    </source>
</evidence>
<keyword evidence="3" id="KW-0804">Transcription</keyword>
<dbReference type="GO" id="GO:0003700">
    <property type="term" value="F:DNA-binding transcription factor activity"/>
    <property type="evidence" value="ECO:0007669"/>
    <property type="project" value="InterPro"/>
</dbReference>
<evidence type="ECO:0000313" key="6">
    <source>
        <dbReference type="Proteomes" id="UP000238375"/>
    </source>
</evidence>
<sequence length="231" mass="26557">MAHIAYAPGEQVADLTILSVELRYPKSGKSKSPKVFYHCQCICGKQLETETYRLRNGLLLSCGCNGKNPPRTDRQKLYDVWKEMKRRCYNPGNKDYGRYGGKGITVAEEWHTFDTFYQDMLPGYGENLQIDRRDSKGPYSRENCRWVTRSQNQWNTTPRKAGNSKYLGVNLAHTGKGWRAAISHEGKRYILPTQPTEKLAAIAYDTKCLELRGEFAQLNRDRFPEDFNQAA</sequence>
<keyword evidence="1" id="KW-0805">Transcription regulation</keyword>
<proteinExistence type="predicted"/>
<dbReference type="OrthoDB" id="552713at2"/>
<feature type="domain" description="AP2/ERF" evidence="4">
    <location>
        <begin position="165"/>
        <end position="221"/>
    </location>
</feature>
<dbReference type="InterPro" id="IPR016177">
    <property type="entry name" value="DNA-bd_dom_sf"/>
</dbReference>
<dbReference type="PROSITE" id="PS51032">
    <property type="entry name" value="AP2_ERF"/>
    <property type="match status" value="1"/>
</dbReference>
<organism evidence="5 6">
    <name type="scientific">Spirosoma oryzae</name>
    <dbReference type="NCBI Taxonomy" id="1469603"/>
    <lineage>
        <taxon>Bacteria</taxon>
        <taxon>Pseudomonadati</taxon>
        <taxon>Bacteroidota</taxon>
        <taxon>Cytophagia</taxon>
        <taxon>Cytophagales</taxon>
        <taxon>Cytophagaceae</taxon>
        <taxon>Spirosoma</taxon>
    </lineage>
</organism>
<dbReference type="GO" id="GO:0003677">
    <property type="term" value="F:DNA binding"/>
    <property type="evidence" value="ECO:0007669"/>
    <property type="project" value="UniProtKB-KW"/>
</dbReference>
<dbReference type="InterPro" id="IPR036955">
    <property type="entry name" value="AP2/ERF_dom_sf"/>
</dbReference>
<accession>A0A2T0SKG0</accession>
<evidence type="ECO:0000256" key="1">
    <source>
        <dbReference type="ARBA" id="ARBA00023015"/>
    </source>
</evidence>
<gene>
    <name evidence="5" type="ORF">CLV58_11934</name>
</gene>
<dbReference type="Gene3D" id="3.30.730.10">
    <property type="entry name" value="AP2/ERF domain"/>
    <property type="match status" value="1"/>
</dbReference>
<dbReference type="RefSeq" id="WP_106139549.1">
    <property type="nucleotide sequence ID" value="NZ_PVTE01000019.1"/>
</dbReference>
<evidence type="ECO:0000256" key="3">
    <source>
        <dbReference type="ARBA" id="ARBA00023163"/>
    </source>
</evidence>
<reference evidence="5 6" key="1">
    <citation type="submission" date="2018-03" db="EMBL/GenBank/DDBJ databases">
        <title>Genomic Encyclopedia of Archaeal and Bacterial Type Strains, Phase II (KMG-II): from individual species to whole genera.</title>
        <authorList>
            <person name="Goeker M."/>
        </authorList>
    </citation>
    <scope>NUCLEOTIDE SEQUENCE [LARGE SCALE GENOMIC DNA]</scope>
    <source>
        <strain evidence="5 6">DSM 28354</strain>
    </source>
</reference>